<dbReference type="Gene3D" id="3.40.50.970">
    <property type="match status" value="1"/>
</dbReference>
<dbReference type="EMBL" id="CP046640">
    <property type="protein sequence ID" value="QTL99448.1"/>
    <property type="molecule type" value="Genomic_DNA"/>
</dbReference>
<reference evidence="5" key="1">
    <citation type="submission" date="2019-12" db="EMBL/GenBank/DDBJ databases">
        <authorList>
            <person name="zhang j."/>
            <person name="sun C.M."/>
        </authorList>
    </citation>
    <scope>NUCLEOTIDE SEQUENCE</scope>
    <source>
        <strain evidence="5">NS-1</strain>
    </source>
</reference>
<dbReference type="KEGG" id="ifn:GM661_16600"/>
<dbReference type="SUPFAM" id="SSF52518">
    <property type="entry name" value="Thiamin diphosphate-binding fold (THDP-binding)"/>
    <property type="match status" value="1"/>
</dbReference>
<evidence type="ECO:0000313" key="5">
    <source>
        <dbReference type="EMBL" id="QTL99448.1"/>
    </source>
</evidence>
<evidence type="ECO:0000259" key="4">
    <source>
        <dbReference type="Pfam" id="PF00456"/>
    </source>
</evidence>
<dbReference type="Proteomes" id="UP000665020">
    <property type="component" value="Chromosome"/>
</dbReference>
<evidence type="ECO:0000256" key="1">
    <source>
        <dbReference type="ARBA" id="ARBA00001964"/>
    </source>
</evidence>
<gene>
    <name evidence="5" type="ORF">GM661_16600</name>
</gene>
<evidence type="ECO:0000256" key="2">
    <source>
        <dbReference type="ARBA" id="ARBA00007131"/>
    </source>
</evidence>
<dbReference type="AlphaFoldDB" id="A0A8A7KI31"/>
<dbReference type="PANTHER" id="PTHR47514">
    <property type="entry name" value="TRANSKETOLASE N-TERMINAL SECTION-RELATED"/>
    <property type="match status" value="1"/>
</dbReference>
<feature type="domain" description="Transketolase N-terminal" evidence="4">
    <location>
        <begin position="18"/>
        <end position="264"/>
    </location>
</feature>
<organism evidence="5 6">
    <name type="scientific">Iocasia fonsfrigidae</name>
    <dbReference type="NCBI Taxonomy" id="2682810"/>
    <lineage>
        <taxon>Bacteria</taxon>
        <taxon>Bacillati</taxon>
        <taxon>Bacillota</taxon>
        <taxon>Clostridia</taxon>
        <taxon>Halanaerobiales</taxon>
        <taxon>Halanaerobiaceae</taxon>
        <taxon>Iocasia</taxon>
    </lineage>
</organism>
<comment type="similarity">
    <text evidence="2">Belongs to the transketolase family.</text>
</comment>
<dbReference type="PANTHER" id="PTHR47514:SF1">
    <property type="entry name" value="TRANSKETOLASE N-TERMINAL SECTION-RELATED"/>
    <property type="match status" value="1"/>
</dbReference>
<evidence type="ECO:0000313" key="6">
    <source>
        <dbReference type="Proteomes" id="UP000665020"/>
    </source>
</evidence>
<dbReference type="CDD" id="cd02012">
    <property type="entry name" value="TPP_TK"/>
    <property type="match status" value="1"/>
</dbReference>
<sequence length="278" mass="30977">MYDDQLVKRLEIKVTETRSKILELIYNVQSGHCGGSFSAVEIVTCLFHHKMKIDPQNPEWEDRDRFILSKGHAAPLLYVNLADLGFFPKKELAEFRQIGGILQGHPDKNKTPGVDMTSGSLGMGLSIGIGLGLSAKLNKKNYKTYVLMGDGELNEGQVWEAAMFASKMKINNVTAIVDYNGVQLDGSTNEIMPLSPLKEKWESFGWRVIEVNGHDIADTLAALDRAEQITDTPVVIIADTIKGKGVSFMEDDHKWHGQAPCKEEYERAIAELERADIQ</sequence>
<dbReference type="InterPro" id="IPR029061">
    <property type="entry name" value="THDP-binding"/>
</dbReference>
<dbReference type="InterPro" id="IPR005474">
    <property type="entry name" value="Transketolase_N"/>
</dbReference>
<accession>A0A8A7KI31</accession>
<evidence type="ECO:0000256" key="3">
    <source>
        <dbReference type="ARBA" id="ARBA00023052"/>
    </source>
</evidence>
<proteinExistence type="inferred from homology"/>
<keyword evidence="6" id="KW-1185">Reference proteome</keyword>
<dbReference type="Pfam" id="PF00456">
    <property type="entry name" value="Transketolase_N"/>
    <property type="match status" value="1"/>
</dbReference>
<name>A0A8A7KI31_9FIRM</name>
<dbReference type="RefSeq" id="WP_230867792.1">
    <property type="nucleotide sequence ID" value="NZ_CP046640.1"/>
</dbReference>
<keyword evidence="3" id="KW-0786">Thiamine pyrophosphate</keyword>
<protein>
    <submittedName>
        <fullName evidence="5">Transketolase</fullName>
    </submittedName>
</protein>
<comment type="cofactor">
    <cofactor evidence="1">
        <name>thiamine diphosphate</name>
        <dbReference type="ChEBI" id="CHEBI:58937"/>
    </cofactor>
</comment>